<accession>A0A3S5FED3</accession>
<comment type="caution">
    <text evidence="1">The sequence shown here is derived from an EMBL/GenBank/DDBJ whole genome shotgun (WGS) entry which is preliminary data.</text>
</comment>
<dbReference type="AlphaFoldDB" id="A0A3S5FED3"/>
<name>A0A3S5FED3_9PLAT</name>
<keyword evidence="2" id="KW-1185">Reference proteome</keyword>
<sequence>MQNKLRNPVCWRGCVPACRRFMRACVPACPHASAPGGLRSCMQASCLRAWLPACLRPCGPECLYDLACVELAHLNSKAARLSRAPYKWLPVVCTLTGSRVGLNPIDASGLTPKTKSSPRELGSR</sequence>
<evidence type="ECO:0000313" key="2">
    <source>
        <dbReference type="Proteomes" id="UP000784294"/>
    </source>
</evidence>
<evidence type="ECO:0000313" key="1">
    <source>
        <dbReference type="EMBL" id="VEL24611.1"/>
    </source>
</evidence>
<dbReference type="Proteomes" id="UP000784294">
    <property type="component" value="Unassembled WGS sequence"/>
</dbReference>
<dbReference type="EMBL" id="CAAALY010068675">
    <property type="protein sequence ID" value="VEL24611.1"/>
    <property type="molecule type" value="Genomic_DNA"/>
</dbReference>
<gene>
    <name evidence="1" type="ORF">PXEA_LOCUS18051</name>
</gene>
<proteinExistence type="predicted"/>
<reference evidence="1" key="1">
    <citation type="submission" date="2018-11" db="EMBL/GenBank/DDBJ databases">
        <authorList>
            <consortium name="Pathogen Informatics"/>
        </authorList>
    </citation>
    <scope>NUCLEOTIDE SEQUENCE</scope>
</reference>
<protein>
    <submittedName>
        <fullName evidence="1">Uncharacterized protein</fullName>
    </submittedName>
</protein>
<organism evidence="1 2">
    <name type="scientific">Protopolystoma xenopodis</name>
    <dbReference type="NCBI Taxonomy" id="117903"/>
    <lineage>
        <taxon>Eukaryota</taxon>
        <taxon>Metazoa</taxon>
        <taxon>Spiralia</taxon>
        <taxon>Lophotrochozoa</taxon>
        <taxon>Platyhelminthes</taxon>
        <taxon>Monogenea</taxon>
        <taxon>Polyopisthocotylea</taxon>
        <taxon>Polystomatidea</taxon>
        <taxon>Polystomatidae</taxon>
        <taxon>Protopolystoma</taxon>
    </lineage>
</organism>